<evidence type="ECO:0000313" key="3">
    <source>
        <dbReference type="Proteomes" id="UP000503278"/>
    </source>
</evidence>
<keyword evidence="3" id="KW-1185">Reference proteome</keyword>
<accession>A0A7L5E5M2</accession>
<dbReference type="GO" id="GO:0032259">
    <property type="term" value="P:methylation"/>
    <property type="evidence" value="ECO:0007669"/>
    <property type="project" value="UniProtKB-KW"/>
</dbReference>
<dbReference type="Pfam" id="PF13649">
    <property type="entry name" value="Methyltransf_25"/>
    <property type="match status" value="1"/>
</dbReference>
<reference evidence="2 3" key="1">
    <citation type="submission" date="2020-04" db="EMBL/GenBank/DDBJ databases">
        <title>Genome sequencing of novel species.</title>
        <authorList>
            <person name="Heo J."/>
            <person name="Kim S.-J."/>
            <person name="Kim J.-S."/>
            <person name="Hong S.-B."/>
            <person name="Kwon S.-W."/>
        </authorList>
    </citation>
    <scope>NUCLEOTIDE SEQUENCE [LARGE SCALE GENOMIC DNA]</scope>
    <source>
        <strain evidence="2 3">F39-2</strain>
    </source>
</reference>
<feature type="domain" description="Methyltransferase" evidence="1">
    <location>
        <begin position="42"/>
        <end position="137"/>
    </location>
</feature>
<evidence type="ECO:0000313" key="2">
    <source>
        <dbReference type="EMBL" id="QJD95646.1"/>
    </source>
</evidence>
<dbReference type="InterPro" id="IPR029063">
    <property type="entry name" value="SAM-dependent_MTases_sf"/>
</dbReference>
<dbReference type="Gene3D" id="3.40.50.150">
    <property type="entry name" value="Vaccinia Virus protein VP39"/>
    <property type="match status" value="1"/>
</dbReference>
<sequence length="209" mass="24230">MASNYHNAAWFYDPLSYLVFGKAQVKAQNHYLTHIPANSRLLIVGGGTGQVLEALTQIHPNGLHITYVEIASGMVARAKKRNYGQNQVDFITADISAVNFGNEYFDVVLTAFLFDNFKEPALQTVFRHIHQQLKLTGLWLNTDFQLTGPVWQKWLLKTMYLFFKILCRIDTTNLPDTRTYFMKYHYDKLAQKSFYGRFISAWLYQKQAL</sequence>
<dbReference type="RefSeq" id="WP_169606654.1">
    <property type="nucleotide sequence ID" value="NZ_CP051682.1"/>
</dbReference>
<gene>
    <name evidence="2" type="ORF">HH214_07065</name>
</gene>
<evidence type="ECO:0000259" key="1">
    <source>
        <dbReference type="Pfam" id="PF13649"/>
    </source>
</evidence>
<dbReference type="EMBL" id="CP051682">
    <property type="protein sequence ID" value="QJD95646.1"/>
    <property type="molecule type" value="Genomic_DNA"/>
</dbReference>
<keyword evidence="2" id="KW-0489">Methyltransferase</keyword>
<dbReference type="KEGG" id="mrob:HH214_07065"/>
<name>A0A7L5E5M2_9SPHI</name>
<dbReference type="AlphaFoldDB" id="A0A7L5E5M2"/>
<dbReference type="Proteomes" id="UP000503278">
    <property type="component" value="Chromosome"/>
</dbReference>
<dbReference type="GO" id="GO:0008168">
    <property type="term" value="F:methyltransferase activity"/>
    <property type="evidence" value="ECO:0007669"/>
    <property type="project" value="UniProtKB-KW"/>
</dbReference>
<protein>
    <submittedName>
        <fullName evidence="2">Class I SAM-dependent methyltransferase</fullName>
    </submittedName>
</protein>
<dbReference type="CDD" id="cd02440">
    <property type="entry name" value="AdoMet_MTases"/>
    <property type="match status" value="1"/>
</dbReference>
<proteinExistence type="predicted"/>
<keyword evidence="2" id="KW-0808">Transferase</keyword>
<dbReference type="SUPFAM" id="SSF53335">
    <property type="entry name" value="S-adenosyl-L-methionine-dependent methyltransferases"/>
    <property type="match status" value="1"/>
</dbReference>
<organism evidence="2 3">
    <name type="scientific">Mucilaginibacter robiniae</name>
    <dbReference type="NCBI Taxonomy" id="2728022"/>
    <lineage>
        <taxon>Bacteria</taxon>
        <taxon>Pseudomonadati</taxon>
        <taxon>Bacteroidota</taxon>
        <taxon>Sphingobacteriia</taxon>
        <taxon>Sphingobacteriales</taxon>
        <taxon>Sphingobacteriaceae</taxon>
        <taxon>Mucilaginibacter</taxon>
    </lineage>
</organism>
<dbReference type="InterPro" id="IPR041698">
    <property type="entry name" value="Methyltransf_25"/>
</dbReference>